<evidence type="ECO:0000256" key="1">
    <source>
        <dbReference type="SAM" id="MobiDB-lite"/>
    </source>
</evidence>
<protein>
    <submittedName>
        <fullName evidence="2">Uncharacterized protein</fullName>
    </submittedName>
</protein>
<dbReference type="SUPFAM" id="SSF48695">
    <property type="entry name" value="Multiheme cytochromes"/>
    <property type="match status" value="1"/>
</dbReference>
<evidence type="ECO:0000313" key="2">
    <source>
        <dbReference type="EMBL" id="CAG9819997.1"/>
    </source>
</evidence>
<dbReference type="AlphaFoldDB" id="A0A9N9X351"/>
<dbReference type="Proteomes" id="UP001153737">
    <property type="component" value="Chromosome 3"/>
</dbReference>
<gene>
    <name evidence="2" type="ORF">PHAECO_LOCUS7667</name>
</gene>
<feature type="compositionally biased region" description="Basic and acidic residues" evidence="1">
    <location>
        <begin position="34"/>
        <end position="44"/>
    </location>
</feature>
<accession>A0A9N9X351</accession>
<organism evidence="2 3">
    <name type="scientific">Phaedon cochleariae</name>
    <name type="common">Mustard beetle</name>
    <dbReference type="NCBI Taxonomy" id="80249"/>
    <lineage>
        <taxon>Eukaryota</taxon>
        <taxon>Metazoa</taxon>
        <taxon>Ecdysozoa</taxon>
        <taxon>Arthropoda</taxon>
        <taxon>Hexapoda</taxon>
        <taxon>Insecta</taxon>
        <taxon>Pterygota</taxon>
        <taxon>Neoptera</taxon>
        <taxon>Endopterygota</taxon>
        <taxon>Coleoptera</taxon>
        <taxon>Polyphaga</taxon>
        <taxon>Cucujiformia</taxon>
        <taxon>Chrysomeloidea</taxon>
        <taxon>Chrysomelidae</taxon>
        <taxon>Chrysomelinae</taxon>
        <taxon>Chrysomelini</taxon>
        <taxon>Phaedon</taxon>
    </lineage>
</organism>
<feature type="region of interest" description="Disordered" evidence="1">
    <location>
        <begin position="1"/>
        <end position="85"/>
    </location>
</feature>
<reference evidence="2" key="2">
    <citation type="submission" date="2022-10" db="EMBL/GenBank/DDBJ databases">
        <authorList>
            <consortium name="ENA_rothamsted_submissions"/>
            <consortium name="culmorum"/>
            <person name="King R."/>
        </authorList>
    </citation>
    <scope>NUCLEOTIDE SEQUENCE</scope>
</reference>
<evidence type="ECO:0000313" key="3">
    <source>
        <dbReference type="Proteomes" id="UP001153737"/>
    </source>
</evidence>
<feature type="compositionally biased region" description="Low complexity" evidence="1">
    <location>
        <begin position="13"/>
        <end position="30"/>
    </location>
</feature>
<keyword evidence="3" id="KW-1185">Reference proteome</keyword>
<sequence>MLGCLSRGSRVARSPVPRVGSESSVSSGGVFETPDGKDENKEQFWIEETFGSSALELSGSENDKTAKETDKLDDTESTKKDETDDFIVRRNKRKRMAGTPPFRQEPGKLEVDGEDFKQFVDKLKKNSEQLKTLVRNNPNTQKGIKKTIEDLGYIVRNLARRLTCYLPPFPPNTPAIRPTYYLLPATPEVCHSCHLPLLQPATPAICHSCHLPLLTPATHLPLLTPATPDNEYSCQLPL</sequence>
<name>A0A9N9X351_PHACE</name>
<proteinExistence type="predicted"/>
<reference evidence="2" key="1">
    <citation type="submission" date="2022-01" db="EMBL/GenBank/DDBJ databases">
        <authorList>
            <person name="King R."/>
        </authorList>
    </citation>
    <scope>NUCLEOTIDE SEQUENCE</scope>
</reference>
<dbReference type="EMBL" id="OU896709">
    <property type="protein sequence ID" value="CAG9819997.1"/>
    <property type="molecule type" value="Genomic_DNA"/>
</dbReference>
<dbReference type="InterPro" id="IPR036280">
    <property type="entry name" value="Multihaem_cyt_sf"/>
</dbReference>
<feature type="compositionally biased region" description="Basic and acidic residues" evidence="1">
    <location>
        <begin position="61"/>
        <end position="85"/>
    </location>
</feature>